<organism evidence="2 3">
    <name type="scientific">Francisella halioticida</name>
    <dbReference type="NCBI Taxonomy" id="549298"/>
    <lineage>
        <taxon>Bacteria</taxon>
        <taxon>Pseudomonadati</taxon>
        <taxon>Pseudomonadota</taxon>
        <taxon>Gammaproteobacteria</taxon>
        <taxon>Thiotrichales</taxon>
        <taxon>Francisellaceae</taxon>
        <taxon>Francisella</taxon>
    </lineage>
</organism>
<evidence type="ECO:0000313" key="3">
    <source>
        <dbReference type="Proteomes" id="UP000249910"/>
    </source>
</evidence>
<gene>
    <name evidence="2" type="ORF">CDV26_03665</name>
</gene>
<dbReference type="EMBL" id="CP022132">
    <property type="protein sequence ID" value="ASG67610.1"/>
    <property type="molecule type" value="Genomic_DNA"/>
</dbReference>
<dbReference type="RefSeq" id="WP_088772138.1">
    <property type="nucleotide sequence ID" value="NZ_AP023082.1"/>
</dbReference>
<feature type="domain" description="Lipocalin-like" evidence="1">
    <location>
        <begin position="7"/>
        <end position="42"/>
    </location>
</feature>
<accession>A0ABM6LYL2</accession>
<dbReference type="Proteomes" id="UP000249910">
    <property type="component" value="Chromosome"/>
</dbReference>
<keyword evidence="3" id="KW-1185">Reference proteome</keyword>
<reference evidence="2 3" key="1">
    <citation type="submission" date="2017-06" db="EMBL/GenBank/DDBJ databases">
        <title>Complete genome of Francisella halioticida.</title>
        <authorList>
            <person name="Sjodin A."/>
        </authorList>
    </citation>
    <scope>NUCLEOTIDE SEQUENCE [LARGE SCALE GENOMIC DNA]</scope>
    <source>
        <strain evidence="2 3">DSM 23729</strain>
    </source>
</reference>
<proteinExistence type="predicted"/>
<dbReference type="InterPro" id="IPR024311">
    <property type="entry name" value="Lipocalin-like"/>
</dbReference>
<dbReference type="Pfam" id="PF13924">
    <property type="entry name" value="Lipocalin_5"/>
    <property type="match status" value="1"/>
</dbReference>
<evidence type="ECO:0000259" key="1">
    <source>
        <dbReference type="Pfam" id="PF13924"/>
    </source>
</evidence>
<sequence length="50" mass="5514">MANRLLGAWSLEKVYAKSDDRQISFPLGARPNGLLIYTENKMSGSGKLSE</sequence>
<protein>
    <recommendedName>
        <fullName evidence="1">Lipocalin-like domain-containing protein</fullName>
    </recommendedName>
</protein>
<name>A0ABM6LYL2_9GAMM</name>
<evidence type="ECO:0000313" key="2">
    <source>
        <dbReference type="EMBL" id="ASG67610.1"/>
    </source>
</evidence>